<dbReference type="PANTHER" id="PTHR33657">
    <property type="entry name" value="DOMAIN PROTEIN, PUTATIVE (AFU_ORTHOLOGUE AFUA_5G00600)-RELATED"/>
    <property type="match status" value="1"/>
</dbReference>
<dbReference type="EMBL" id="JBHUCM010000051">
    <property type="protein sequence ID" value="MFD1545919.1"/>
    <property type="molecule type" value="Genomic_DNA"/>
</dbReference>
<dbReference type="PANTHER" id="PTHR33657:SF6">
    <property type="entry name" value="SECRETED PROTEIN"/>
    <property type="match status" value="1"/>
</dbReference>
<gene>
    <name evidence="2" type="ORF">ACFSJ0_53385</name>
</gene>
<evidence type="ECO:0000313" key="2">
    <source>
        <dbReference type="EMBL" id="MFD1545919.1"/>
    </source>
</evidence>
<keyword evidence="3" id="KW-1185">Reference proteome</keyword>
<comment type="caution">
    <text evidence="2">The sequence shown here is derived from an EMBL/GenBank/DDBJ whole genome shotgun (WGS) entry which is preliminary data.</text>
</comment>
<evidence type="ECO:0000256" key="1">
    <source>
        <dbReference type="SAM" id="MobiDB-lite"/>
    </source>
</evidence>
<feature type="region of interest" description="Disordered" evidence="1">
    <location>
        <begin position="97"/>
        <end position="132"/>
    </location>
</feature>
<dbReference type="InterPro" id="IPR008701">
    <property type="entry name" value="NPP1"/>
</dbReference>
<dbReference type="RefSeq" id="WP_378625832.1">
    <property type="nucleotide sequence ID" value="NZ_JBHUCM010000051.1"/>
</dbReference>
<dbReference type="Pfam" id="PF05630">
    <property type="entry name" value="NPP1"/>
    <property type="match status" value="1"/>
</dbReference>
<proteinExistence type="predicted"/>
<feature type="compositionally biased region" description="Low complexity" evidence="1">
    <location>
        <begin position="98"/>
        <end position="115"/>
    </location>
</feature>
<name>A0ABW4GU22_9ACTN</name>
<organism evidence="2 3">
    <name type="scientific">Nonomuraea guangzhouensis</name>
    <dbReference type="NCBI Taxonomy" id="1291555"/>
    <lineage>
        <taxon>Bacteria</taxon>
        <taxon>Bacillati</taxon>
        <taxon>Actinomycetota</taxon>
        <taxon>Actinomycetes</taxon>
        <taxon>Streptosporangiales</taxon>
        <taxon>Streptosporangiaceae</taxon>
        <taxon>Nonomuraea</taxon>
    </lineage>
</organism>
<accession>A0ABW4GU22</accession>
<sequence length="348" mass="37333">MLLMNAASAAHADGPHLSATAGDVGKRWAVCAKDVTVRDSPGGRMIGTLYGPQQGRPAQSFTITGVAQGGQWVSGHAWGHVNKDGYLQNGWFCRENVPPTNEPASPAPSASTPAAGQPVAEASSSGPPRAVPAMASELARKFQPAYDYDKDGCYPTPAIGSNGAIASGLNPSGALNGNCRDRSDLDNTNGYARSACGNGWCAIMYALYFEKDQATVFGGGHRHDWEHVVVWVKNNRAMYVAASAHGEYKIRPSSQVRWQGSHPEIVYHKDGALTHAFRFASASDEPPENYYRRWQFPGLVGWNSFPPGIRDRLARADFGDAKLDLTDGRFTQNLAKAKPAGISFNPDA</sequence>
<evidence type="ECO:0000313" key="3">
    <source>
        <dbReference type="Proteomes" id="UP001597097"/>
    </source>
</evidence>
<dbReference type="Proteomes" id="UP001597097">
    <property type="component" value="Unassembled WGS sequence"/>
</dbReference>
<protein>
    <submittedName>
        <fullName evidence="2">NPP1 family protein</fullName>
    </submittedName>
</protein>
<reference evidence="3" key="1">
    <citation type="journal article" date="2019" name="Int. J. Syst. Evol. Microbiol.">
        <title>The Global Catalogue of Microorganisms (GCM) 10K type strain sequencing project: providing services to taxonomists for standard genome sequencing and annotation.</title>
        <authorList>
            <consortium name="The Broad Institute Genomics Platform"/>
            <consortium name="The Broad Institute Genome Sequencing Center for Infectious Disease"/>
            <person name="Wu L."/>
            <person name="Ma J."/>
        </authorList>
    </citation>
    <scope>NUCLEOTIDE SEQUENCE [LARGE SCALE GENOMIC DNA]</scope>
    <source>
        <strain evidence="3">CGMCC 1.15399</strain>
    </source>
</reference>